<organism evidence="2">
    <name type="scientific">marine sediment metagenome</name>
    <dbReference type="NCBI Taxonomy" id="412755"/>
    <lineage>
        <taxon>unclassified sequences</taxon>
        <taxon>metagenomes</taxon>
        <taxon>ecological metagenomes</taxon>
    </lineage>
</organism>
<gene>
    <name evidence="2" type="ORF">LCGC14_2878830</name>
</gene>
<feature type="region of interest" description="Disordered" evidence="1">
    <location>
        <begin position="21"/>
        <end position="42"/>
    </location>
</feature>
<dbReference type="AlphaFoldDB" id="A0A0F8Y0Z7"/>
<reference evidence="2" key="1">
    <citation type="journal article" date="2015" name="Nature">
        <title>Complex archaea that bridge the gap between prokaryotes and eukaryotes.</title>
        <authorList>
            <person name="Spang A."/>
            <person name="Saw J.H."/>
            <person name="Jorgensen S.L."/>
            <person name="Zaremba-Niedzwiedzka K."/>
            <person name="Martijn J."/>
            <person name="Lind A.E."/>
            <person name="van Eijk R."/>
            <person name="Schleper C."/>
            <person name="Guy L."/>
            <person name="Ettema T.J."/>
        </authorList>
    </citation>
    <scope>NUCLEOTIDE SEQUENCE</scope>
</reference>
<proteinExistence type="predicted"/>
<evidence type="ECO:0000313" key="2">
    <source>
        <dbReference type="EMBL" id="KKK74928.1"/>
    </source>
</evidence>
<evidence type="ECO:0000256" key="1">
    <source>
        <dbReference type="SAM" id="MobiDB-lite"/>
    </source>
</evidence>
<name>A0A0F8Y0Z7_9ZZZZ</name>
<feature type="non-terminal residue" evidence="2">
    <location>
        <position position="1"/>
    </location>
</feature>
<comment type="caution">
    <text evidence="2">The sequence shown here is derived from an EMBL/GenBank/DDBJ whole genome shotgun (WGS) entry which is preliminary data.</text>
</comment>
<dbReference type="EMBL" id="LAZR01056090">
    <property type="protein sequence ID" value="KKK74928.1"/>
    <property type="molecule type" value="Genomic_DNA"/>
</dbReference>
<accession>A0A0F8Y0Z7</accession>
<sequence>ANGVPMEQAYQDSSLKKFVEKERKEQEAANPDIVTSGQRLAPGQASLSREDFIRLPLEEQRKIVERLPAWGQQLPKGSWASSTRTRITCWKNFKIK</sequence>
<protein>
    <submittedName>
        <fullName evidence="2">Uncharacterized protein</fullName>
    </submittedName>
</protein>